<dbReference type="InterPro" id="IPR008930">
    <property type="entry name" value="Terpenoid_cyclase/PrenylTrfase"/>
</dbReference>
<feature type="signal peptide" evidence="3">
    <location>
        <begin position="1"/>
        <end position="19"/>
    </location>
</feature>
<dbReference type="SMART" id="SM01359">
    <property type="entry name" value="A2M_N_2"/>
    <property type="match status" value="1"/>
</dbReference>
<dbReference type="Gene3D" id="1.50.10.20">
    <property type="match status" value="1"/>
</dbReference>
<dbReference type="InterPro" id="IPR001599">
    <property type="entry name" value="Macroglobln_a2"/>
</dbReference>
<dbReference type="InterPro" id="IPR051802">
    <property type="entry name" value="YfhM-like"/>
</dbReference>
<dbReference type="GO" id="GO:0004866">
    <property type="term" value="F:endopeptidase inhibitor activity"/>
    <property type="evidence" value="ECO:0007669"/>
    <property type="project" value="InterPro"/>
</dbReference>
<accession>F0REG7</accession>
<dbReference type="KEGG" id="cly:Celly_2121"/>
<dbReference type="STRING" id="867900.Celly_2121"/>
<dbReference type="OrthoDB" id="9767116at2"/>
<dbReference type="InterPro" id="IPR002890">
    <property type="entry name" value="MG2"/>
</dbReference>
<feature type="domain" description="Alpha-2-macroglobulin" evidence="5">
    <location>
        <begin position="1243"/>
        <end position="1333"/>
    </location>
</feature>
<feature type="domain" description="Alpha-2-macroglobulin bait region" evidence="4">
    <location>
        <begin position="967"/>
        <end position="1107"/>
    </location>
</feature>
<reference evidence="6 7" key="1">
    <citation type="journal article" date="2011" name="Stand. Genomic Sci.">
        <title>Complete genome sequence of Cellulophaga lytica type strain (LIM- 21).</title>
        <authorList>
            <person name="Pati A."/>
            <person name="Abt B."/>
            <person name="Teshima H."/>
            <person name="Nolan M."/>
            <person name="Lapidus A."/>
            <person name="Lucas S."/>
            <person name="Hammon N."/>
            <person name="Deshpande S."/>
            <person name="Cheng J.F."/>
            <person name="Tapia R."/>
            <person name="Han C."/>
            <person name="Goodwin L."/>
            <person name="Pitluck S."/>
            <person name="Liolios K."/>
            <person name="Pagani I."/>
            <person name="Mavromatis K."/>
            <person name="Ovchinikova G."/>
            <person name="Chen A."/>
            <person name="Palaniappan K."/>
            <person name="Land M."/>
            <person name="Hauser L."/>
            <person name="Jeffries C.D."/>
            <person name="Detter J.C."/>
            <person name="Brambilla E.M."/>
            <person name="Kannan K.P."/>
            <person name="Rohde M."/>
            <person name="Spring S."/>
            <person name="Goker M."/>
            <person name="Woyke T."/>
            <person name="Bristow J."/>
            <person name="Eisen J.A."/>
            <person name="Markowitz V."/>
            <person name="Hugenholtz P."/>
            <person name="Kyrpides N.C."/>
            <person name="Klenk H.P."/>
            <person name="Ivanova N."/>
        </authorList>
    </citation>
    <scope>NUCLEOTIDE SEQUENCE [LARGE SCALE GENOMIC DNA]</scope>
    <source>
        <strain evidence="7">ATCC 23178 / DSM 7489 / JCM 8516 / NBRC 14961 / NCIMB 1423 / VKM B-1433 / Cy l20</strain>
    </source>
</reference>
<evidence type="ECO:0000313" key="6">
    <source>
        <dbReference type="EMBL" id="ADY29942.1"/>
    </source>
</evidence>
<dbReference type="Pfam" id="PF01835">
    <property type="entry name" value="MG2"/>
    <property type="match status" value="1"/>
</dbReference>
<evidence type="ECO:0000313" key="7">
    <source>
        <dbReference type="Proteomes" id="UP000007487"/>
    </source>
</evidence>
<dbReference type="PANTHER" id="PTHR40094:SF1">
    <property type="entry name" value="UBIQUITIN DOMAIN-CONTAINING PROTEIN"/>
    <property type="match status" value="1"/>
</dbReference>
<sequence>MKNLTSIIVLILFANIAMAQENNSFNALWKTVEKHEKSTMTKSALETVQLIAAKAKKEGNSPQNIKALLYISKYAMVLEENAVLTIINNFKSEIAKSDSPTKNVLHSYLANLYLQYFRQNRYRFYNRTTTETKIDSVDFRTWDLTTLFYEIDTHFKASLENSSTLQNIKVTEFDLLLNNRKDSEIYRPTLFDLLSHTALEFYKTDESNITRPADKFEIDDQNMLCSGTDFISLPINEDDKTSLKARALKVYQNLLDFHKNDASPEAFAEVDLERLNFVYSNAVFLEKDKYYLSTLKKMVNVFKSNAVSGLYNYNIATYYNNQGDTYQPFSAEQENKWKKNDAIKVCETVIAKFPKSRAAEMCNDLITSIKRSQLSITTESYIQANKPAKVLVRYKNVDDLNFTAYTISDKQLYTLDTIYENDKKLQFIKKLKSVKTWKTKLKNEKDYQNHTIEVIIPSLNVNQLLILAEPTKLTKTFGYSTIQVTDMAVVNTSTDTEDYFQVVERANGKPIANATVKFEYHKTYDDPVQHAKFKTNSLGIVTIHKTKERWRNIKLKVSSNDDYATFGTYNVYTKANRNKNTEYNNAFLFTDRSIYRPGQPVYFKGIAVQQKNNKSTVLKNAKFTVTLKDVNYQAVKTLELTTNEYGSFCGEFILPSNGLTGNFTIEAISTPNKINSTSYISVEEYKRPKFTTTFKPVTETYKVNDMVTVNGTANAFAGSTISDAKVVYTVKRLVRYPIWYYWRMPYYNSTPQEIKHGETTTDANGNYQITFKAIPEKSANKENLPVFNYEITADVTDINGETKSTTTVVNVGYHSLNATINVNSQIDKTKKDSVLYVNTSNLNGQFAAAKGSLKIYKLQAPKNVKRSRPWSAPDYKMDEDIFNDKFPNEIYKKQQPKDWDKGPLLWSTTFDTEKSAIVNLPTIKKWDSGKYIIELETKDKFGQTVTDKAITSLYSAKDKTTADNELFNIKIDKNSYSVGDNVEVKLLSAATPLYVTLYIDRGNKPVETKIVTLNNNSKTIKLPITKEDMGGLSINYSFTAYNSYNDGIVYINVPYPSTSLEIETVTFRDKIKPGTDETWKFKIKGPKGDKVAAEILASMYDASLDEFRGHNWYFYPINYQTHSSKTRTNAYVSFSSNSFRVYTNEPYKYLYKGQDYDSFKWYDLYIGNSYYNRRSMMRKSTSPVAMEMVAEDTEEIVVVEESASGALDDAMSSPVESKKDSTAPASVPAKKEEVKIRKNLQETAFFFPHLQTDKEGNVSFNFTTPEALTKWKLQLLAHTKSLESAVTTLQTVTQKELMVMPNAPRFLREGDKLIFSSKIANITDKKLSGAATLELKDAVTGKNITATLITSTTENNFSVDAKGNTQVSWTIEIPKNLQAVQYTVIAKAGNFSDGEQNLLPVLTNRMLVTETLPMWVRSNQTKKFSLDKLKNNTSTTLTNHKLSLEITSNPAWYAVQALPYLMEYPHECNEQLFSRYYANTLASHIANSTPKIQEVFKQWANSDALLSNLEKNQELKSILIQETPWLRDAQSETEQKKRIALLFNLNKMKSEQAAVVRKLANNQTNNGAWAWFNGGNESRYITQHIIAGFGHLDALKALNKKDKDVAQMITKAITYLDNEFVSEYEYMKKHSSNLNSDHLSNMQLHYLYMRSFYPDVKASKKTREVTAYYKGQAKKYWTKRSLYNKGLLALSLHRMDEAATAKKILKSLKQNSITSDELGMYWKENTSSWYWYQAPIETQSLLIEAFTEIENDTKTIDNLKIWLLKNKQTNQWKTTKATTEAVYALLLQGSDWLSVTDAVDVLVADKKIDPSKLDNVKVEAGTGYYKTSWSGKEIEPNMADVQITKKGNGIAWGAMYWQYFENLDKITSAETPLKLAKKLFLQKNTNTGEQLSEITKNTKLAVGDLVKVRIELRADRAMEFVHMKDMRASGLEPVNILSRYKWQDGLGYYESTKDASTNFFFDYLPKGVYVFEYNLRVNNAGDFSNGITTIQSMYAPEFSSHSEGVRVSVNK</sequence>
<dbReference type="RefSeq" id="WP_013621687.1">
    <property type="nucleotide sequence ID" value="NC_015167.1"/>
</dbReference>
<proteinExistence type="inferred from homology"/>
<dbReference type="SUPFAM" id="SSF48239">
    <property type="entry name" value="Terpenoid cyclases/Protein prenyltransferases"/>
    <property type="match status" value="1"/>
</dbReference>
<dbReference type="HOGENOM" id="CLU_001849_0_0_10"/>
<dbReference type="EMBL" id="CP002534">
    <property type="protein sequence ID" value="ADY29942.1"/>
    <property type="molecule type" value="Genomic_DNA"/>
</dbReference>
<dbReference type="Proteomes" id="UP000007487">
    <property type="component" value="Chromosome"/>
</dbReference>
<evidence type="ECO:0000259" key="4">
    <source>
        <dbReference type="SMART" id="SM01359"/>
    </source>
</evidence>
<evidence type="ECO:0000256" key="3">
    <source>
        <dbReference type="SAM" id="SignalP"/>
    </source>
</evidence>
<dbReference type="SMART" id="SM01360">
    <property type="entry name" value="A2M"/>
    <property type="match status" value="1"/>
</dbReference>
<name>F0REG7_CELLC</name>
<protein>
    <submittedName>
        <fullName evidence="6">Alpha-2-macroglobulin domain protein</fullName>
    </submittedName>
</protein>
<evidence type="ECO:0000259" key="5">
    <source>
        <dbReference type="SMART" id="SM01360"/>
    </source>
</evidence>
<evidence type="ECO:0000256" key="2">
    <source>
        <dbReference type="SAM" id="MobiDB-lite"/>
    </source>
</evidence>
<keyword evidence="3" id="KW-0732">Signal</keyword>
<dbReference type="Gene3D" id="2.60.40.1930">
    <property type="match status" value="1"/>
</dbReference>
<dbReference type="eggNOG" id="COG2373">
    <property type="taxonomic scope" value="Bacteria"/>
</dbReference>
<dbReference type="InterPro" id="IPR011625">
    <property type="entry name" value="A2M_N_BRD"/>
</dbReference>
<comment type="similarity">
    <text evidence="1">Belongs to the protease inhibitor I39 (alpha-2-macroglobulin) family. Bacterial alpha-2-macroglobulin subfamily.</text>
</comment>
<dbReference type="Pfam" id="PF17973">
    <property type="entry name" value="bMG10"/>
    <property type="match status" value="1"/>
</dbReference>
<organism evidence="6 7">
    <name type="scientific">Cellulophaga lytica (strain ATCC 23178 / DSM 7489 / JCM 8516 / NBRC 14961 / NCIMB 1423 / VKM B-1433 / Cy l20)</name>
    <dbReference type="NCBI Taxonomy" id="867900"/>
    <lineage>
        <taxon>Bacteria</taxon>
        <taxon>Pseudomonadati</taxon>
        <taxon>Bacteroidota</taxon>
        <taxon>Flavobacteriia</taxon>
        <taxon>Flavobacteriales</taxon>
        <taxon>Flavobacteriaceae</taxon>
        <taxon>Cellulophaga</taxon>
    </lineage>
</organism>
<feature type="chain" id="PRO_5003257584" evidence="3">
    <location>
        <begin position="20"/>
        <end position="2011"/>
    </location>
</feature>
<dbReference type="PANTHER" id="PTHR40094">
    <property type="entry name" value="ALPHA-2-MACROGLOBULIN HOMOLOG"/>
    <property type="match status" value="1"/>
</dbReference>
<dbReference type="Pfam" id="PF00207">
    <property type="entry name" value="A2M"/>
    <property type="match status" value="1"/>
</dbReference>
<keyword evidence="7" id="KW-1185">Reference proteome</keyword>
<gene>
    <name evidence="6" type="ordered locus">Celly_2121</name>
</gene>
<dbReference type="InterPro" id="IPR041246">
    <property type="entry name" value="Bact_MG10"/>
</dbReference>
<feature type="region of interest" description="Disordered" evidence="2">
    <location>
        <begin position="1205"/>
        <end position="1230"/>
    </location>
</feature>
<evidence type="ECO:0000256" key="1">
    <source>
        <dbReference type="ARBA" id="ARBA00010556"/>
    </source>
</evidence>